<proteinExistence type="predicted"/>
<gene>
    <name evidence="2" type="ORF">GCM10009749_06130</name>
</gene>
<evidence type="ECO:0000259" key="1">
    <source>
        <dbReference type="PROSITE" id="PS50995"/>
    </source>
</evidence>
<keyword evidence="2" id="KW-0238">DNA-binding</keyword>
<organism evidence="2 3">
    <name type="scientific">Agromyces neolithicus</name>
    <dbReference type="NCBI Taxonomy" id="269420"/>
    <lineage>
        <taxon>Bacteria</taxon>
        <taxon>Bacillati</taxon>
        <taxon>Actinomycetota</taxon>
        <taxon>Actinomycetes</taxon>
        <taxon>Micrococcales</taxon>
        <taxon>Microbacteriaceae</taxon>
        <taxon>Agromyces</taxon>
    </lineage>
</organism>
<dbReference type="Proteomes" id="UP001500002">
    <property type="component" value="Unassembled WGS sequence"/>
</dbReference>
<dbReference type="EMBL" id="BAAANJ010000001">
    <property type="protein sequence ID" value="GAA1800822.1"/>
    <property type="molecule type" value="Genomic_DNA"/>
</dbReference>
<comment type="caution">
    <text evidence="2">The sequence shown here is derived from an EMBL/GenBank/DDBJ whole genome shotgun (WGS) entry which is preliminary data.</text>
</comment>
<dbReference type="InterPro" id="IPR000835">
    <property type="entry name" value="HTH_MarR-typ"/>
</dbReference>
<sequence length="157" mass="16383">MYGDALREFAAASGDGVAQLLARASGMTMGRLLHRLAEMGHSSVRMAHVAVFSSLDPDGTRISDLAARAGISRQAMSVLVRDLEASGYVRSAPDPSDRRAIIVELDRLGAEFCRAAVVASAELDTDAEATVGGAELEQVRQALKAIIGSAATGPSTR</sequence>
<accession>A0ABN2LWL5</accession>
<dbReference type="SMART" id="SM00347">
    <property type="entry name" value="HTH_MARR"/>
    <property type="match status" value="1"/>
</dbReference>
<dbReference type="PANTHER" id="PTHR33164">
    <property type="entry name" value="TRANSCRIPTIONAL REGULATOR, MARR FAMILY"/>
    <property type="match status" value="1"/>
</dbReference>
<protein>
    <submittedName>
        <fullName evidence="2">Winged helix DNA-binding protein</fullName>
    </submittedName>
</protein>
<dbReference type="Pfam" id="PF12802">
    <property type="entry name" value="MarR_2"/>
    <property type="match status" value="1"/>
</dbReference>
<feature type="domain" description="HTH marR-type" evidence="1">
    <location>
        <begin position="14"/>
        <end position="148"/>
    </location>
</feature>
<dbReference type="GO" id="GO:0003677">
    <property type="term" value="F:DNA binding"/>
    <property type="evidence" value="ECO:0007669"/>
    <property type="project" value="UniProtKB-KW"/>
</dbReference>
<evidence type="ECO:0000313" key="2">
    <source>
        <dbReference type="EMBL" id="GAA1800822.1"/>
    </source>
</evidence>
<dbReference type="PANTHER" id="PTHR33164:SF99">
    <property type="entry name" value="MARR FAMILY REGULATORY PROTEIN"/>
    <property type="match status" value="1"/>
</dbReference>
<name>A0ABN2LWL5_9MICO</name>
<dbReference type="InterPro" id="IPR039422">
    <property type="entry name" value="MarR/SlyA-like"/>
</dbReference>
<dbReference type="PROSITE" id="PS50995">
    <property type="entry name" value="HTH_MARR_2"/>
    <property type="match status" value="1"/>
</dbReference>
<dbReference type="InterPro" id="IPR036390">
    <property type="entry name" value="WH_DNA-bd_sf"/>
</dbReference>
<dbReference type="InterPro" id="IPR036388">
    <property type="entry name" value="WH-like_DNA-bd_sf"/>
</dbReference>
<evidence type="ECO:0000313" key="3">
    <source>
        <dbReference type="Proteomes" id="UP001500002"/>
    </source>
</evidence>
<dbReference type="Gene3D" id="1.10.10.10">
    <property type="entry name" value="Winged helix-like DNA-binding domain superfamily/Winged helix DNA-binding domain"/>
    <property type="match status" value="1"/>
</dbReference>
<dbReference type="SUPFAM" id="SSF46785">
    <property type="entry name" value="Winged helix' DNA-binding domain"/>
    <property type="match status" value="1"/>
</dbReference>
<reference evidence="2 3" key="1">
    <citation type="journal article" date="2019" name="Int. J. Syst. Evol. Microbiol.">
        <title>The Global Catalogue of Microorganisms (GCM) 10K type strain sequencing project: providing services to taxonomists for standard genome sequencing and annotation.</title>
        <authorList>
            <consortium name="The Broad Institute Genomics Platform"/>
            <consortium name="The Broad Institute Genome Sequencing Center for Infectious Disease"/>
            <person name="Wu L."/>
            <person name="Ma J."/>
        </authorList>
    </citation>
    <scope>NUCLEOTIDE SEQUENCE [LARGE SCALE GENOMIC DNA]</scope>
    <source>
        <strain evidence="2 3">JCM 14322</strain>
    </source>
</reference>
<keyword evidence="3" id="KW-1185">Reference proteome</keyword>
<dbReference type="RefSeq" id="WP_344293242.1">
    <property type="nucleotide sequence ID" value="NZ_BAAANJ010000001.1"/>
</dbReference>